<dbReference type="Gene3D" id="3.30.310.260">
    <property type="match status" value="1"/>
</dbReference>
<dbReference type="InterPro" id="IPR023170">
    <property type="entry name" value="HhH_base_excis_C"/>
</dbReference>
<evidence type="ECO:0000256" key="3">
    <source>
        <dbReference type="ARBA" id="ARBA00022763"/>
    </source>
</evidence>
<evidence type="ECO:0000256" key="4">
    <source>
        <dbReference type="ARBA" id="ARBA00022801"/>
    </source>
</evidence>
<protein>
    <recommendedName>
        <fullName evidence="2">DNA-(apurinic or apyrimidinic site) lyase</fullName>
        <ecNumber evidence="2">4.2.99.18</ecNumber>
    </recommendedName>
</protein>
<evidence type="ECO:0000256" key="5">
    <source>
        <dbReference type="ARBA" id="ARBA00023204"/>
    </source>
</evidence>
<dbReference type="Gene3D" id="1.10.340.30">
    <property type="entry name" value="Hypothetical protein, domain 2"/>
    <property type="match status" value="1"/>
</dbReference>
<evidence type="ECO:0000256" key="1">
    <source>
        <dbReference type="ARBA" id="ARBA00010679"/>
    </source>
</evidence>
<dbReference type="AlphaFoldDB" id="A0A9D0ZI73"/>
<dbReference type="Gene3D" id="1.10.1670.10">
    <property type="entry name" value="Helix-hairpin-Helix base-excision DNA repair enzymes (C-terminal)"/>
    <property type="match status" value="1"/>
</dbReference>
<dbReference type="Proteomes" id="UP000886787">
    <property type="component" value="Unassembled WGS sequence"/>
</dbReference>
<evidence type="ECO:0000313" key="12">
    <source>
        <dbReference type="Proteomes" id="UP000886787"/>
    </source>
</evidence>
<evidence type="ECO:0000256" key="9">
    <source>
        <dbReference type="ARBA" id="ARBA00044632"/>
    </source>
</evidence>
<feature type="domain" description="HhH-GPD" evidence="10">
    <location>
        <begin position="127"/>
        <end position="275"/>
    </location>
</feature>
<name>A0A9D0ZI73_9FIRM</name>
<reference evidence="11" key="1">
    <citation type="submission" date="2020-10" db="EMBL/GenBank/DDBJ databases">
        <authorList>
            <person name="Gilroy R."/>
        </authorList>
    </citation>
    <scope>NUCLEOTIDE SEQUENCE</scope>
    <source>
        <strain evidence="11">ChiSjej1B19-3389</strain>
    </source>
</reference>
<dbReference type="SUPFAM" id="SSF48150">
    <property type="entry name" value="DNA-glycosylase"/>
    <property type="match status" value="1"/>
</dbReference>
<dbReference type="GO" id="GO:0006289">
    <property type="term" value="P:nucleotide-excision repair"/>
    <property type="evidence" value="ECO:0007669"/>
    <property type="project" value="InterPro"/>
</dbReference>
<evidence type="ECO:0000256" key="8">
    <source>
        <dbReference type="ARBA" id="ARBA00023295"/>
    </source>
</evidence>
<dbReference type="Pfam" id="PF07934">
    <property type="entry name" value="OGG_N"/>
    <property type="match status" value="1"/>
</dbReference>
<gene>
    <name evidence="11" type="ORF">IAD32_06120</name>
</gene>
<keyword evidence="4" id="KW-0378">Hydrolase</keyword>
<evidence type="ECO:0000259" key="10">
    <source>
        <dbReference type="SMART" id="SM00478"/>
    </source>
</evidence>
<dbReference type="InterPro" id="IPR012904">
    <property type="entry name" value="OGG_N"/>
</dbReference>
<dbReference type="InterPro" id="IPR052054">
    <property type="entry name" value="Oxidative_DNA_repair_enzyme"/>
</dbReference>
<keyword evidence="8" id="KW-0326">Glycosidase</keyword>
<dbReference type="InterPro" id="IPR003265">
    <property type="entry name" value="HhH-GPD_domain"/>
</dbReference>
<reference evidence="11" key="2">
    <citation type="journal article" date="2021" name="PeerJ">
        <title>Extensive microbial diversity within the chicken gut microbiome revealed by metagenomics and culture.</title>
        <authorList>
            <person name="Gilroy R."/>
            <person name="Ravi A."/>
            <person name="Getino M."/>
            <person name="Pursley I."/>
            <person name="Horton D.L."/>
            <person name="Alikhan N.F."/>
            <person name="Baker D."/>
            <person name="Gharbi K."/>
            <person name="Hall N."/>
            <person name="Watson M."/>
            <person name="Adriaenssens E.M."/>
            <person name="Foster-Nyarko E."/>
            <person name="Jarju S."/>
            <person name="Secka A."/>
            <person name="Antonio M."/>
            <person name="Oren A."/>
            <person name="Chaudhuri R.R."/>
            <person name="La Ragione R."/>
            <person name="Hildebrand F."/>
            <person name="Pallen M.J."/>
        </authorList>
    </citation>
    <scope>NUCLEOTIDE SEQUENCE</scope>
    <source>
        <strain evidence="11">ChiSjej1B19-3389</strain>
    </source>
</reference>
<dbReference type="SUPFAM" id="SSF55945">
    <property type="entry name" value="TATA-box binding protein-like"/>
    <property type="match status" value="1"/>
</dbReference>
<dbReference type="EMBL" id="DVFW01000028">
    <property type="protein sequence ID" value="HIQ80845.1"/>
    <property type="molecule type" value="Genomic_DNA"/>
</dbReference>
<comment type="similarity">
    <text evidence="1">Belongs to the type-1 OGG1 family.</text>
</comment>
<keyword evidence="7" id="KW-0511">Multifunctional enzyme</keyword>
<proteinExistence type="inferred from homology"/>
<dbReference type="Pfam" id="PF00730">
    <property type="entry name" value="HhH-GPD"/>
    <property type="match status" value="1"/>
</dbReference>
<dbReference type="PANTHER" id="PTHR10242:SF2">
    <property type="entry name" value="N-GLYCOSYLASE_DNA LYASE"/>
    <property type="match status" value="1"/>
</dbReference>
<dbReference type="InterPro" id="IPR011257">
    <property type="entry name" value="DNA_glycosylase"/>
</dbReference>
<dbReference type="GO" id="GO:0006284">
    <property type="term" value="P:base-excision repair"/>
    <property type="evidence" value="ECO:0007669"/>
    <property type="project" value="InterPro"/>
</dbReference>
<keyword evidence="5" id="KW-0234">DNA repair</keyword>
<dbReference type="GO" id="GO:0008534">
    <property type="term" value="F:oxidized purine nucleobase lesion DNA N-glycosylase activity"/>
    <property type="evidence" value="ECO:0007669"/>
    <property type="project" value="InterPro"/>
</dbReference>
<dbReference type="SMART" id="SM00478">
    <property type="entry name" value="ENDO3c"/>
    <property type="match status" value="1"/>
</dbReference>
<evidence type="ECO:0000256" key="7">
    <source>
        <dbReference type="ARBA" id="ARBA00023268"/>
    </source>
</evidence>
<dbReference type="CDD" id="cd00056">
    <property type="entry name" value="ENDO3c"/>
    <property type="match status" value="1"/>
</dbReference>
<evidence type="ECO:0000256" key="2">
    <source>
        <dbReference type="ARBA" id="ARBA00012720"/>
    </source>
</evidence>
<keyword evidence="3" id="KW-0227">DNA damage</keyword>
<comment type="catalytic activity">
    <reaction evidence="9">
        <text>2'-deoxyribonucleotide-(2'-deoxyribose 5'-phosphate)-2'-deoxyribonucleotide-DNA = a 3'-end 2'-deoxyribonucleotide-(2,3-dehydro-2,3-deoxyribose 5'-phosphate)-DNA + a 5'-end 5'-phospho-2'-deoxyribonucleoside-DNA + H(+)</text>
        <dbReference type="Rhea" id="RHEA:66592"/>
        <dbReference type="Rhea" id="RHEA-COMP:13180"/>
        <dbReference type="Rhea" id="RHEA-COMP:16897"/>
        <dbReference type="Rhea" id="RHEA-COMP:17067"/>
        <dbReference type="ChEBI" id="CHEBI:15378"/>
        <dbReference type="ChEBI" id="CHEBI:136412"/>
        <dbReference type="ChEBI" id="CHEBI:157695"/>
        <dbReference type="ChEBI" id="CHEBI:167181"/>
        <dbReference type="EC" id="4.2.99.18"/>
    </reaction>
</comment>
<accession>A0A9D0ZI73</accession>
<evidence type="ECO:0000256" key="6">
    <source>
        <dbReference type="ARBA" id="ARBA00023239"/>
    </source>
</evidence>
<comment type="caution">
    <text evidence="11">The sequence shown here is derived from an EMBL/GenBank/DDBJ whole genome shotgun (WGS) entry which is preliminary data.</text>
</comment>
<dbReference type="EC" id="4.2.99.18" evidence="2"/>
<dbReference type="GO" id="GO:0140078">
    <property type="term" value="F:class I DNA-(apurinic or apyrimidinic site) endonuclease activity"/>
    <property type="evidence" value="ECO:0007669"/>
    <property type="project" value="UniProtKB-EC"/>
</dbReference>
<organism evidence="11 12">
    <name type="scientific">Candidatus Scatavimonas merdigallinarum</name>
    <dbReference type="NCBI Taxonomy" id="2840914"/>
    <lineage>
        <taxon>Bacteria</taxon>
        <taxon>Bacillati</taxon>
        <taxon>Bacillota</taxon>
        <taxon>Clostridia</taxon>
        <taxon>Eubacteriales</taxon>
        <taxon>Oscillospiraceae</taxon>
        <taxon>Oscillospiraceae incertae sedis</taxon>
        <taxon>Candidatus Scatavimonas</taxon>
    </lineage>
</organism>
<dbReference type="PANTHER" id="PTHR10242">
    <property type="entry name" value="8-OXOGUANINE DNA GLYCOSYLASE"/>
    <property type="match status" value="1"/>
</dbReference>
<sequence>MEKERCAATLALDGVQDLVLSQTLDCGQCFRWEAQPDGSFSGQVFGGTAQVRLEQGTLYITDTACRPGAEQAQAARWRRYFDLELDYGKIRASLSRLHPVLKAATDYAPGIRILRQEPWEALCSFILSQNSHIPRIKGMIHRLCALFGEQNGGAHTFPRPEALALCTVEDLTPIRSGFRAKYLLDAAQKVAGGQIDLQAVSVMELEQARQVCMQIRGVGPKVADCTLLYGMHRLECFPMDVWMKRAMETLLPGMHPSDFGEYAGIAQQYIFHYSRTHPALFTQAI</sequence>
<dbReference type="GO" id="GO:0003684">
    <property type="term" value="F:damaged DNA binding"/>
    <property type="evidence" value="ECO:0007669"/>
    <property type="project" value="InterPro"/>
</dbReference>
<keyword evidence="6" id="KW-0456">Lyase</keyword>
<evidence type="ECO:0000313" key="11">
    <source>
        <dbReference type="EMBL" id="HIQ80845.1"/>
    </source>
</evidence>